<reference evidence="2 3" key="1">
    <citation type="journal article" date="2019" name="Sci. Rep.">
        <title>A high-quality genome of Eragrostis curvula grass provides insights into Poaceae evolution and supports new strategies to enhance forage quality.</title>
        <authorList>
            <person name="Carballo J."/>
            <person name="Santos B.A.C.M."/>
            <person name="Zappacosta D."/>
            <person name="Garbus I."/>
            <person name="Selva J.P."/>
            <person name="Gallo C.A."/>
            <person name="Diaz A."/>
            <person name="Albertini E."/>
            <person name="Caccamo M."/>
            <person name="Echenique V."/>
        </authorList>
    </citation>
    <scope>NUCLEOTIDE SEQUENCE [LARGE SCALE GENOMIC DNA]</scope>
    <source>
        <strain evidence="3">cv. Victoria</strain>
        <tissue evidence="2">Leaf</tissue>
    </source>
</reference>
<feature type="compositionally biased region" description="Basic residues" evidence="1">
    <location>
        <begin position="1"/>
        <end position="10"/>
    </location>
</feature>
<dbReference type="AlphaFoldDB" id="A0A5J9TCQ6"/>
<organism evidence="2 3">
    <name type="scientific">Eragrostis curvula</name>
    <name type="common">weeping love grass</name>
    <dbReference type="NCBI Taxonomy" id="38414"/>
    <lineage>
        <taxon>Eukaryota</taxon>
        <taxon>Viridiplantae</taxon>
        <taxon>Streptophyta</taxon>
        <taxon>Embryophyta</taxon>
        <taxon>Tracheophyta</taxon>
        <taxon>Spermatophyta</taxon>
        <taxon>Magnoliopsida</taxon>
        <taxon>Liliopsida</taxon>
        <taxon>Poales</taxon>
        <taxon>Poaceae</taxon>
        <taxon>PACMAD clade</taxon>
        <taxon>Chloridoideae</taxon>
        <taxon>Eragrostideae</taxon>
        <taxon>Eragrostidinae</taxon>
        <taxon>Eragrostis</taxon>
    </lineage>
</organism>
<dbReference type="OrthoDB" id="696932at2759"/>
<gene>
    <name evidence="2" type="ORF">EJB05_42584</name>
</gene>
<keyword evidence="3" id="KW-1185">Reference proteome</keyword>
<comment type="caution">
    <text evidence="2">The sequence shown here is derived from an EMBL/GenBank/DDBJ whole genome shotgun (WGS) entry which is preliminary data.</text>
</comment>
<protein>
    <submittedName>
        <fullName evidence="2">Uncharacterized protein</fullName>
    </submittedName>
</protein>
<feature type="non-terminal residue" evidence="2">
    <location>
        <position position="1"/>
    </location>
</feature>
<sequence>MEDWTRKRRSPPPTPPHLGAKRMKRFNHGGEWRWSLDEGQVVAGGVDFAQDSQDGGAEEYVLVPESEEKDSDAAVFGEVGDGGDGTVVPDSLEAVESVELKGNGDVVAGSLVGSDDFTFDADAEVAIAESGKQDEEGLWQPSADLLAIDLSIGKRGRIFNFNPVAHQIGNLSFLAGCSMMTIVITSGGRKLRSIGMAGAGHRDVESVKQ</sequence>
<proteinExistence type="predicted"/>
<dbReference type="EMBL" id="RWGY01000039">
    <property type="protein sequence ID" value="TVU09143.1"/>
    <property type="molecule type" value="Genomic_DNA"/>
</dbReference>
<evidence type="ECO:0000256" key="1">
    <source>
        <dbReference type="SAM" id="MobiDB-lite"/>
    </source>
</evidence>
<evidence type="ECO:0000313" key="2">
    <source>
        <dbReference type="EMBL" id="TVU09143.1"/>
    </source>
</evidence>
<accession>A0A5J9TCQ6</accession>
<dbReference type="Gramene" id="TVU09143">
    <property type="protein sequence ID" value="TVU09143"/>
    <property type="gene ID" value="EJB05_42584"/>
</dbReference>
<name>A0A5J9TCQ6_9POAL</name>
<evidence type="ECO:0000313" key="3">
    <source>
        <dbReference type="Proteomes" id="UP000324897"/>
    </source>
</evidence>
<dbReference type="Proteomes" id="UP000324897">
    <property type="component" value="Chromosome 3"/>
</dbReference>
<feature type="region of interest" description="Disordered" evidence="1">
    <location>
        <begin position="1"/>
        <end position="22"/>
    </location>
</feature>